<sequence>MGSCPDTEARHLRRSFRGTGNKQGAIRCSHNPARTHLTKLFDKIHTVFVVARDTHLSRQIVGTDK</sequence>
<feature type="region of interest" description="Disordered" evidence="1">
    <location>
        <begin position="1"/>
        <end position="27"/>
    </location>
</feature>
<comment type="caution">
    <text evidence="2">The sequence shown here is derived from an EMBL/GenBank/DDBJ whole genome shotgun (WGS) entry which is preliminary data.</text>
</comment>
<dbReference type="EMBL" id="JAESDN010000004">
    <property type="protein sequence ID" value="KAG7052044.1"/>
    <property type="molecule type" value="Genomic_DNA"/>
</dbReference>
<accession>A0A9P7RAS9</accession>
<organism evidence="2 3">
    <name type="scientific">Colletotrichum scovillei</name>
    <dbReference type="NCBI Taxonomy" id="1209932"/>
    <lineage>
        <taxon>Eukaryota</taxon>
        <taxon>Fungi</taxon>
        <taxon>Dikarya</taxon>
        <taxon>Ascomycota</taxon>
        <taxon>Pezizomycotina</taxon>
        <taxon>Sordariomycetes</taxon>
        <taxon>Hypocreomycetidae</taxon>
        <taxon>Glomerellales</taxon>
        <taxon>Glomerellaceae</taxon>
        <taxon>Colletotrichum</taxon>
        <taxon>Colletotrichum acutatum species complex</taxon>
    </lineage>
</organism>
<evidence type="ECO:0000313" key="2">
    <source>
        <dbReference type="EMBL" id="KAG7052044.1"/>
    </source>
</evidence>
<gene>
    <name evidence="2" type="ORF">JMJ77_002654</name>
</gene>
<dbReference type="Proteomes" id="UP000699042">
    <property type="component" value="Unassembled WGS sequence"/>
</dbReference>
<evidence type="ECO:0000313" key="3">
    <source>
        <dbReference type="Proteomes" id="UP000699042"/>
    </source>
</evidence>
<protein>
    <submittedName>
        <fullName evidence="2">HpcH/HpaI aldolase</fullName>
    </submittedName>
</protein>
<dbReference type="AlphaFoldDB" id="A0A9P7RAS9"/>
<keyword evidence="3" id="KW-1185">Reference proteome</keyword>
<reference evidence="2" key="1">
    <citation type="submission" date="2021-05" db="EMBL/GenBank/DDBJ databases">
        <title>Comparative genomics of three Colletotrichum scovillei strains and genetic complementation revealed genes involved fungal growth and virulence on chili pepper.</title>
        <authorList>
            <person name="Hsieh D.-K."/>
            <person name="Chuang S.-C."/>
            <person name="Chen C.-Y."/>
            <person name="Chao Y.-T."/>
            <person name="Lu M.-Y.J."/>
            <person name="Lee M.-H."/>
            <person name="Shih M.-C."/>
        </authorList>
    </citation>
    <scope>NUCLEOTIDE SEQUENCE</scope>
    <source>
        <strain evidence="2">Coll-153</strain>
    </source>
</reference>
<name>A0A9P7RAS9_9PEZI</name>
<proteinExistence type="predicted"/>
<evidence type="ECO:0000256" key="1">
    <source>
        <dbReference type="SAM" id="MobiDB-lite"/>
    </source>
</evidence>